<dbReference type="STRING" id="439481.Aboo_1493"/>
<organism evidence="1 2">
    <name type="scientific">Aciduliprofundum boonei (strain DSM 19572 / T469)</name>
    <dbReference type="NCBI Taxonomy" id="439481"/>
    <lineage>
        <taxon>Archaea</taxon>
        <taxon>Methanobacteriati</taxon>
        <taxon>Thermoplasmatota</taxon>
        <taxon>DHVE2 group</taxon>
        <taxon>Candidatus Aciduliprofundum</taxon>
    </lineage>
</organism>
<dbReference type="HOGENOM" id="CLU_056143_0_0_2"/>
<dbReference type="OrthoDB" id="19102at2157"/>
<dbReference type="KEGG" id="abi:Aboo_1493"/>
<dbReference type="PANTHER" id="PTHR39556">
    <property type="entry name" value="PROTEIN, PUTATIVE-RELATED"/>
    <property type="match status" value="1"/>
</dbReference>
<protein>
    <recommendedName>
        <fullName evidence="3">DUF401 family protein</fullName>
    </recommendedName>
</protein>
<reference evidence="1" key="1">
    <citation type="submission" date="2010-02" db="EMBL/GenBank/DDBJ databases">
        <title>Complete sequence of Aciduliprofundum boonei T469.</title>
        <authorList>
            <consortium name="US DOE Joint Genome Institute"/>
            <person name="Lucas S."/>
            <person name="Copeland A."/>
            <person name="Lapidus A."/>
            <person name="Cheng J.-F."/>
            <person name="Bruce D."/>
            <person name="Goodwin L."/>
            <person name="Pitluck S."/>
            <person name="Saunders E."/>
            <person name="Detter J.C."/>
            <person name="Han C."/>
            <person name="Tapia R."/>
            <person name="Land M."/>
            <person name="Hauser L."/>
            <person name="Kyrpides N."/>
            <person name="Mikhailova N."/>
            <person name="Flores G."/>
            <person name="Reysenbach A.-L."/>
            <person name="Woyke T."/>
        </authorList>
    </citation>
    <scope>NUCLEOTIDE SEQUENCE</scope>
    <source>
        <strain evidence="1">T469</strain>
    </source>
</reference>
<dbReference type="Pfam" id="PF04165">
    <property type="entry name" value="DUF401"/>
    <property type="match status" value="1"/>
</dbReference>
<name>B5ICU3_ACIB4</name>
<keyword evidence="2" id="KW-1185">Reference proteome</keyword>
<evidence type="ECO:0008006" key="3">
    <source>
        <dbReference type="Google" id="ProtNLM"/>
    </source>
</evidence>
<accession>B5ICU3</accession>
<dbReference type="InterPro" id="IPR007294">
    <property type="entry name" value="DUF401"/>
</dbReference>
<sequence length="417" mass="46778">MNANLGFLMILISIIIIIVLPRFKIHIAIAIMVGALFLLSVLGADWYKVLIDLANWHNFWRIIVIVFLSLLIVALMEKIGYLNMMVDSVKSLAASLGASMVSISAFIGLLPMPGGAYVSARLVDSLANEMKLSPLEATSLNYWFRHLWEYWWPLYTGVIVASAIFEVTIPDFVIHMFFLTILAILGGYIFIYYPIMRKKNIKKDRIKNGKSREFGKLLYSSWPILAVMLLTLLGVPWIQNGRIVLHRVDLFYSLLSVDIVLLLMLVHNKRYKDAVYGLRFALKPTFLGVTFAALFMKIAVLQTNSMQYTYQFFNMYGIPPFVVIILLPYLAGLMTGVTVAYVAATFPLLLPYIGSPPSFTAIALAYASGYAGHLSSPVHLCLVLSAQHFKADVYKVIKRVSPAIIFVVAIVLAIYLI</sequence>
<dbReference type="EMBL" id="CP001941">
    <property type="protein sequence ID" value="ADD09299.1"/>
    <property type="molecule type" value="Genomic_DNA"/>
</dbReference>
<dbReference type="AlphaFoldDB" id="B5ICU3"/>
<dbReference type="PANTHER" id="PTHR39556:SF1">
    <property type="entry name" value="PROTEIN, PUTATIVE-RELATED"/>
    <property type="match status" value="1"/>
</dbReference>
<evidence type="ECO:0000313" key="1">
    <source>
        <dbReference type="EMBL" id="ADD09299.1"/>
    </source>
</evidence>
<evidence type="ECO:0000313" key="2">
    <source>
        <dbReference type="Proteomes" id="UP000001400"/>
    </source>
</evidence>
<proteinExistence type="predicted"/>
<dbReference type="Proteomes" id="UP000001400">
    <property type="component" value="Chromosome"/>
</dbReference>
<dbReference type="eggNOG" id="arCOG04354">
    <property type="taxonomic scope" value="Archaea"/>
</dbReference>
<dbReference type="RefSeq" id="WP_008084158.1">
    <property type="nucleotide sequence ID" value="NC_013926.1"/>
</dbReference>
<dbReference type="GeneID" id="8828461"/>
<gene>
    <name evidence="1" type="ordered locus">Aboo_1493</name>
</gene>